<keyword evidence="5" id="KW-0411">Iron-sulfur</keyword>
<keyword evidence="4" id="KW-0408">Iron</keyword>
<proteinExistence type="predicted"/>
<feature type="non-terminal residue" evidence="7">
    <location>
        <position position="1"/>
    </location>
</feature>
<evidence type="ECO:0000256" key="2">
    <source>
        <dbReference type="ARBA" id="ARBA00022723"/>
    </source>
</evidence>
<dbReference type="PANTHER" id="PTHR43255:SF1">
    <property type="entry name" value="IRON-SULFUR-BINDING OXIDOREDUCTASE FADF-RELATED"/>
    <property type="match status" value="1"/>
</dbReference>
<dbReference type="InterPro" id="IPR051460">
    <property type="entry name" value="HdrC_iron-sulfur_subunit"/>
</dbReference>
<evidence type="ECO:0000256" key="5">
    <source>
        <dbReference type="ARBA" id="ARBA00023014"/>
    </source>
</evidence>
<evidence type="ECO:0000256" key="3">
    <source>
        <dbReference type="ARBA" id="ARBA00023002"/>
    </source>
</evidence>
<dbReference type="GO" id="GO:0051539">
    <property type="term" value="F:4 iron, 4 sulfur cluster binding"/>
    <property type="evidence" value="ECO:0007669"/>
    <property type="project" value="UniProtKB-KW"/>
</dbReference>
<comment type="caution">
    <text evidence="7">The sequence shown here is derived from an EMBL/GenBank/DDBJ whole genome shotgun (WGS) entry which is preliminary data.</text>
</comment>
<dbReference type="GO" id="GO:0005886">
    <property type="term" value="C:plasma membrane"/>
    <property type="evidence" value="ECO:0007669"/>
    <property type="project" value="TreeGrafter"/>
</dbReference>
<evidence type="ECO:0000256" key="4">
    <source>
        <dbReference type="ARBA" id="ARBA00023004"/>
    </source>
</evidence>
<evidence type="ECO:0000256" key="1">
    <source>
        <dbReference type="ARBA" id="ARBA00022485"/>
    </source>
</evidence>
<dbReference type="GO" id="GO:0046872">
    <property type="term" value="F:metal ion binding"/>
    <property type="evidence" value="ECO:0007669"/>
    <property type="project" value="UniProtKB-KW"/>
</dbReference>
<evidence type="ECO:0000259" key="6">
    <source>
        <dbReference type="Pfam" id="PF02754"/>
    </source>
</evidence>
<feature type="domain" description="Cysteine-rich" evidence="6">
    <location>
        <begin position="76"/>
        <end position="164"/>
    </location>
</feature>
<gene>
    <name evidence="7" type="ORF">S03H2_34835</name>
</gene>
<feature type="domain" description="Cysteine-rich" evidence="6">
    <location>
        <begin position="4"/>
        <end position="35"/>
    </location>
</feature>
<keyword evidence="3" id="KW-0560">Oxidoreductase</keyword>
<keyword evidence="2" id="KW-0479">Metal-binding</keyword>
<dbReference type="GO" id="GO:0016491">
    <property type="term" value="F:oxidoreductase activity"/>
    <property type="evidence" value="ECO:0007669"/>
    <property type="project" value="UniProtKB-KW"/>
</dbReference>
<dbReference type="EMBL" id="BARU01021276">
    <property type="protein sequence ID" value="GAH58781.1"/>
    <property type="molecule type" value="Genomic_DNA"/>
</dbReference>
<name>X1GLI3_9ZZZZ</name>
<dbReference type="InterPro" id="IPR004017">
    <property type="entry name" value="Cys_rich_dom"/>
</dbReference>
<dbReference type="PANTHER" id="PTHR43255">
    <property type="entry name" value="IRON-SULFUR-BINDING OXIDOREDUCTASE FADF-RELATED-RELATED"/>
    <property type="match status" value="1"/>
</dbReference>
<sequence>VDYARKIAEDNVKMFKHSGIEKIITSCAGCYRALKDIYPKKFGIKHGIEILHLPEFILRNLKNGTIKFKQNVNMKITYHDPCHIGRHMGMYKEPRAVLEEIPGIELVEMNRNKHNAWCCGSGGGVRAAFSDLSEFAARERIEEAKDTDASAIVSSCPFCLNQFKTNIKNDEIKAYDISQLIEKTIK</sequence>
<reference evidence="7" key="1">
    <citation type="journal article" date="2014" name="Front. Microbiol.">
        <title>High frequency of phylogenetically diverse reductive dehalogenase-homologous genes in deep subseafloor sedimentary metagenomes.</title>
        <authorList>
            <person name="Kawai M."/>
            <person name="Futagami T."/>
            <person name="Toyoda A."/>
            <person name="Takaki Y."/>
            <person name="Nishi S."/>
            <person name="Hori S."/>
            <person name="Arai W."/>
            <person name="Tsubouchi T."/>
            <person name="Morono Y."/>
            <person name="Uchiyama I."/>
            <person name="Ito T."/>
            <person name="Fujiyama A."/>
            <person name="Inagaki F."/>
            <person name="Takami H."/>
        </authorList>
    </citation>
    <scope>NUCLEOTIDE SEQUENCE</scope>
    <source>
        <strain evidence="7">Expedition CK06-06</strain>
    </source>
</reference>
<evidence type="ECO:0000313" key="7">
    <source>
        <dbReference type="EMBL" id="GAH58781.1"/>
    </source>
</evidence>
<organism evidence="7">
    <name type="scientific">marine sediment metagenome</name>
    <dbReference type="NCBI Taxonomy" id="412755"/>
    <lineage>
        <taxon>unclassified sequences</taxon>
        <taxon>metagenomes</taxon>
        <taxon>ecological metagenomes</taxon>
    </lineage>
</organism>
<dbReference type="Pfam" id="PF02754">
    <property type="entry name" value="CCG"/>
    <property type="match status" value="2"/>
</dbReference>
<accession>X1GLI3</accession>
<keyword evidence="1" id="KW-0004">4Fe-4S</keyword>
<protein>
    <recommendedName>
        <fullName evidence="6">Cysteine-rich domain-containing protein</fullName>
    </recommendedName>
</protein>
<dbReference type="AlphaFoldDB" id="X1GLI3"/>